<evidence type="ECO:0000256" key="1">
    <source>
        <dbReference type="SAM" id="MobiDB-lite"/>
    </source>
</evidence>
<accession>A0A6A6UHC8</accession>
<name>A0A6A6UHC8_9PEZI</name>
<keyword evidence="3" id="KW-1185">Reference proteome</keyword>
<organism evidence="2 3">
    <name type="scientific">Microthyrium microscopicum</name>
    <dbReference type="NCBI Taxonomy" id="703497"/>
    <lineage>
        <taxon>Eukaryota</taxon>
        <taxon>Fungi</taxon>
        <taxon>Dikarya</taxon>
        <taxon>Ascomycota</taxon>
        <taxon>Pezizomycotina</taxon>
        <taxon>Dothideomycetes</taxon>
        <taxon>Dothideomycetes incertae sedis</taxon>
        <taxon>Microthyriales</taxon>
        <taxon>Microthyriaceae</taxon>
        <taxon>Microthyrium</taxon>
    </lineage>
</organism>
<dbReference type="Gene3D" id="2.60.120.620">
    <property type="entry name" value="q2cbj1_9rhob like domain"/>
    <property type="match status" value="1"/>
</dbReference>
<feature type="compositionally biased region" description="Acidic residues" evidence="1">
    <location>
        <begin position="24"/>
        <end position="60"/>
    </location>
</feature>
<evidence type="ECO:0000313" key="3">
    <source>
        <dbReference type="Proteomes" id="UP000799302"/>
    </source>
</evidence>
<evidence type="ECO:0000313" key="2">
    <source>
        <dbReference type="EMBL" id="KAF2670498.1"/>
    </source>
</evidence>
<proteinExistence type="predicted"/>
<dbReference type="Proteomes" id="UP000799302">
    <property type="component" value="Unassembled WGS sequence"/>
</dbReference>
<dbReference type="PANTHER" id="PTHR33099">
    <property type="entry name" value="FE2OG DIOXYGENASE DOMAIN-CONTAINING PROTEIN"/>
    <property type="match status" value="1"/>
</dbReference>
<gene>
    <name evidence="2" type="ORF">BT63DRAFT_454687</name>
</gene>
<sequence length="943" mass="105795">MPFRNASMRGDSYPPRANEVSNEAFDENPSDEVPETSEEDEDGEDDEDEEDDEDDEDDGSESTPESETKTKLCELLDGVETAGSFAAEYHTPTFVNPGLNIEGRGLIPLPLLPREAQAIINVSQQAPFGKGNETLVDTSVRNTWELNSNQFQCENPTWTAYITALVNKAGQELGVKGSIDAQLYKLLLYETGAFFKPHKDTEKVLGMFGTLVVCLPSKHTGGEVHVSHAGSTKIFKTAPRSTFDFSTLAWYSDVTHEIKPVESGYRLVLTYNLIQSASGISKSSAGLMLKQDILTQRVLAGWHDHFSSNQQIYILDHQYSQESLKLQSLKGRDKAVVQQLKTVSSVKGFYIFLATLDHWHIEDYGDDDDLGDDTTLKNIRTLTGVPVTDKVSVEIEDILQDEPFQRTPDSEEEGEFTGNESMPPSLRYHNSVVMIVPQSRLYQAIRGDYNPIPDEFLISLCRQSLQQPGNTRLRCDVEAFLKLSSKWKLQKLALVIDWSIRLGFPEICRSGLAVSLIYNSFPLSVAESIASTINQKASEIGGYSPQWKQWLLDITPPMTVPNLFKIFVAITPLLSGGALRVDFKTWISSLLCEKVPSFAHSLSTQQMPIVLNLLHFNGRDWFFDNFVPEFLRESKQENTTEFLLLLASQGKKLLNNQDILDIFRVVLKAKASTLALTGHNFHYGATSCNKFLRLVSNMLELKLVEEMDAVITASWLNFSDPNSQSGHNVMRQLPFIHELTESMPAWIGLSTLQAIRDLIISLLDNAARYFEGKRPMPGNGWALPLVKCSTMSCSPCLELDRFLADPIERVCHIRRNGEMRKHLKYNLDGRFLDSHIEQSGSPFTLVVTKKRTEYDVLLKSWTSEVEGFHQSLQTIRSTFLQNLFDSEYDHYFSVGRLLKGNVPAQEPANTHHLMPASGGNLNRGPAAPVVGTKRKFVEVVDLT</sequence>
<protein>
    <submittedName>
        <fullName evidence="2">Uncharacterized protein</fullName>
    </submittedName>
</protein>
<dbReference type="OrthoDB" id="27483at2759"/>
<dbReference type="PANTHER" id="PTHR33099:SF7">
    <property type="entry name" value="MYND-TYPE DOMAIN-CONTAINING PROTEIN"/>
    <property type="match status" value="1"/>
</dbReference>
<feature type="region of interest" description="Disordered" evidence="1">
    <location>
        <begin position="1"/>
        <end position="72"/>
    </location>
</feature>
<reference evidence="2" key="1">
    <citation type="journal article" date="2020" name="Stud. Mycol.">
        <title>101 Dothideomycetes genomes: a test case for predicting lifestyles and emergence of pathogens.</title>
        <authorList>
            <person name="Haridas S."/>
            <person name="Albert R."/>
            <person name="Binder M."/>
            <person name="Bloem J."/>
            <person name="Labutti K."/>
            <person name="Salamov A."/>
            <person name="Andreopoulos B."/>
            <person name="Baker S."/>
            <person name="Barry K."/>
            <person name="Bills G."/>
            <person name="Bluhm B."/>
            <person name="Cannon C."/>
            <person name="Castanera R."/>
            <person name="Culley D."/>
            <person name="Daum C."/>
            <person name="Ezra D."/>
            <person name="Gonzalez J."/>
            <person name="Henrissat B."/>
            <person name="Kuo A."/>
            <person name="Liang C."/>
            <person name="Lipzen A."/>
            <person name="Lutzoni F."/>
            <person name="Magnuson J."/>
            <person name="Mondo S."/>
            <person name="Nolan M."/>
            <person name="Ohm R."/>
            <person name="Pangilinan J."/>
            <person name="Park H.-J."/>
            <person name="Ramirez L."/>
            <person name="Alfaro M."/>
            <person name="Sun H."/>
            <person name="Tritt A."/>
            <person name="Yoshinaga Y."/>
            <person name="Zwiers L.-H."/>
            <person name="Turgeon B."/>
            <person name="Goodwin S."/>
            <person name="Spatafora J."/>
            <person name="Crous P."/>
            <person name="Grigoriev I."/>
        </authorList>
    </citation>
    <scope>NUCLEOTIDE SEQUENCE</scope>
    <source>
        <strain evidence="2">CBS 115976</strain>
    </source>
</reference>
<dbReference type="EMBL" id="MU004234">
    <property type="protein sequence ID" value="KAF2670498.1"/>
    <property type="molecule type" value="Genomic_DNA"/>
</dbReference>
<dbReference type="AlphaFoldDB" id="A0A6A6UHC8"/>